<dbReference type="Proteomes" id="UP000194236">
    <property type="component" value="Unassembled WGS sequence"/>
</dbReference>
<dbReference type="OrthoDB" id="6434013at2759"/>
<dbReference type="GO" id="GO:0006820">
    <property type="term" value="P:monoatomic anion transport"/>
    <property type="evidence" value="ECO:0007669"/>
    <property type="project" value="TreeGrafter"/>
</dbReference>
<feature type="domain" description="Major facilitator superfamily (MFS) profile" evidence="8">
    <location>
        <begin position="9"/>
        <end position="444"/>
    </location>
</feature>
<proteinExistence type="predicted"/>
<organism evidence="9 10">
    <name type="scientific">Euroglyphus maynei</name>
    <name type="common">Mayne's house dust mite</name>
    <dbReference type="NCBI Taxonomy" id="6958"/>
    <lineage>
        <taxon>Eukaryota</taxon>
        <taxon>Metazoa</taxon>
        <taxon>Ecdysozoa</taxon>
        <taxon>Arthropoda</taxon>
        <taxon>Chelicerata</taxon>
        <taxon>Arachnida</taxon>
        <taxon>Acari</taxon>
        <taxon>Acariformes</taxon>
        <taxon>Sarcoptiformes</taxon>
        <taxon>Astigmata</taxon>
        <taxon>Psoroptidia</taxon>
        <taxon>Analgoidea</taxon>
        <taxon>Pyroglyphidae</taxon>
        <taxon>Pyroglyphinae</taxon>
        <taxon>Euroglyphus</taxon>
    </lineage>
</organism>
<evidence type="ECO:0000313" key="10">
    <source>
        <dbReference type="Proteomes" id="UP000194236"/>
    </source>
</evidence>
<dbReference type="PANTHER" id="PTHR11662">
    <property type="entry name" value="SOLUTE CARRIER FAMILY 17"/>
    <property type="match status" value="1"/>
</dbReference>
<feature type="transmembrane region" description="Helical" evidence="7">
    <location>
        <begin position="62"/>
        <end position="80"/>
    </location>
</feature>
<reference evidence="9 10" key="1">
    <citation type="submission" date="2017-03" db="EMBL/GenBank/DDBJ databases">
        <title>Genome Survey of Euroglyphus maynei.</title>
        <authorList>
            <person name="Arlian L.G."/>
            <person name="Morgan M.S."/>
            <person name="Rider S.D."/>
        </authorList>
    </citation>
    <scope>NUCLEOTIDE SEQUENCE [LARGE SCALE GENOMIC DNA]</scope>
    <source>
        <strain evidence="9">Arlian Lab</strain>
        <tissue evidence="9">Whole body</tissue>
    </source>
</reference>
<keyword evidence="4" id="KW-0769">Symport</keyword>
<dbReference type="PROSITE" id="PS50850">
    <property type="entry name" value="MFS"/>
    <property type="match status" value="1"/>
</dbReference>
<dbReference type="AlphaFoldDB" id="A0A1Y3BQA3"/>
<evidence type="ECO:0000256" key="1">
    <source>
        <dbReference type="ARBA" id="ARBA00004141"/>
    </source>
</evidence>
<keyword evidence="3 7" id="KW-0812">Transmembrane</keyword>
<gene>
    <name evidence="9" type="ORF">BLA29_001207</name>
</gene>
<evidence type="ECO:0000259" key="8">
    <source>
        <dbReference type="PROSITE" id="PS50850"/>
    </source>
</evidence>
<dbReference type="FunFam" id="1.20.1250.20:FF:000003">
    <property type="entry name" value="Solute carrier family 17 member 3"/>
    <property type="match status" value="1"/>
</dbReference>
<dbReference type="EMBL" id="MUJZ01004905">
    <property type="protein sequence ID" value="OTF83150.1"/>
    <property type="molecule type" value="Genomic_DNA"/>
</dbReference>
<dbReference type="PANTHER" id="PTHR11662:SF399">
    <property type="entry name" value="FI19708P1-RELATED"/>
    <property type="match status" value="1"/>
</dbReference>
<dbReference type="InterPro" id="IPR036259">
    <property type="entry name" value="MFS_trans_sf"/>
</dbReference>
<keyword evidence="10" id="KW-1185">Reference proteome</keyword>
<keyword evidence="5 7" id="KW-1133">Transmembrane helix</keyword>
<protein>
    <submittedName>
        <fullName evidence="9">Sialin-like protein</fullName>
    </submittedName>
</protein>
<evidence type="ECO:0000256" key="3">
    <source>
        <dbReference type="ARBA" id="ARBA00022692"/>
    </source>
</evidence>
<feature type="transmembrane region" description="Helical" evidence="7">
    <location>
        <begin position="288"/>
        <end position="312"/>
    </location>
</feature>
<evidence type="ECO:0000256" key="7">
    <source>
        <dbReference type="SAM" id="Phobius"/>
    </source>
</evidence>
<feature type="transmembrane region" description="Helical" evidence="7">
    <location>
        <begin position="92"/>
        <end position="111"/>
    </location>
</feature>
<dbReference type="InterPro" id="IPR011701">
    <property type="entry name" value="MFS"/>
</dbReference>
<dbReference type="SUPFAM" id="SSF103473">
    <property type="entry name" value="MFS general substrate transporter"/>
    <property type="match status" value="1"/>
</dbReference>
<comment type="caution">
    <text evidence="9">The sequence shown here is derived from an EMBL/GenBank/DDBJ whole genome shotgun (WGS) entry which is preliminary data.</text>
</comment>
<dbReference type="FunFam" id="1.20.1250.20:FF:000423">
    <property type="entry name" value="Putative inorganic phosphate cotransporter-like Protein"/>
    <property type="match status" value="1"/>
</dbReference>
<evidence type="ECO:0000256" key="4">
    <source>
        <dbReference type="ARBA" id="ARBA00022847"/>
    </source>
</evidence>
<evidence type="ECO:0000256" key="5">
    <source>
        <dbReference type="ARBA" id="ARBA00022989"/>
    </source>
</evidence>
<keyword evidence="6 7" id="KW-0472">Membrane</keyword>
<feature type="transmembrane region" description="Helical" evidence="7">
    <location>
        <begin position="324"/>
        <end position="344"/>
    </location>
</feature>
<dbReference type="Pfam" id="PF07690">
    <property type="entry name" value="MFS_1"/>
    <property type="match status" value="1"/>
</dbReference>
<feature type="transmembrane region" description="Helical" evidence="7">
    <location>
        <begin position="186"/>
        <end position="205"/>
    </location>
</feature>
<keyword evidence="2" id="KW-0813">Transport</keyword>
<dbReference type="GO" id="GO:0016020">
    <property type="term" value="C:membrane"/>
    <property type="evidence" value="ECO:0007669"/>
    <property type="project" value="UniProtKB-SubCell"/>
</dbReference>
<feature type="transmembrane region" description="Helical" evidence="7">
    <location>
        <begin position="350"/>
        <end position="372"/>
    </location>
</feature>
<feature type="transmembrane region" description="Helical" evidence="7">
    <location>
        <begin position="384"/>
        <end position="407"/>
    </location>
</feature>
<feature type="transmembrane region" description="Helical" evidence="7">
    <location>
        <begin position="123"/>
        <end position="144"/>
    </location>
</feature>
<sequence>MKLGYRHLVATLIMLSTMIGYFGRMNLSTAIVDMAKHHNTTNTTTSSSSSSSAKHFDWNEKTQGVILGSFFYGYFALQLITGRLTEIIGPRLLGTIGLASTALINFLTPLLAEYYGWFVASRVLMGILQAGIYPCAFALASHWIPDNERSTVTSMAYIGGNLGTIIASSSSGWLCKHGFAGGWPSVFYVTGIIATIITIIYWLFISNNPEDNGNINQNELDYIRNNINTSNDNRKKLPVPWMHFLKSPPVYAGIFSQFSMMWAITVMMTKLPDYMHNVMKISIEKTGFFGSALYLAESLSLFFGGIIADMIIKRGRFSKNQIRKSFQALAAFGSSIGLFIIPSLGPDAGMFLLVMIISMSMLGLQSGGIVPLPADLTNEFTATIFGLFNMIAMTSGIIGPYVIGAMLDADPSHPYKQWMIVWYFTAILRIVSGLVFILIGSAENQGWDLLHLN</sequence>
<feature type="transmembrane region" description="Helical" evidence="7">
    <location>
        <begin position="250"/>
        <end position="268"/>
    </location>
</feature>
<evidence type="ECO:0000313" key="9">
    <source>
        <dbReference type="EMBL" id="OTF83150.1"/>
    </source>
</evidence>
<comment type="subcellular location">
    <subcellularLocation>
        <location evidence="1">Membrane</location>
        <topology evidence="1">Multi-pass membrane protein</topology>
    </subcellularLocation>
</comment>
<dbReference type="GO" id="GO:0015293">
    <property type="term" value="F:symporter activity"/>
    <property type="evidence" value="ECO:0007669"/>
    <property type="project" value="UniProtKB-KW"/>
</dbReference>
<dbReference type="Gene3D" id="1.20.1250.20">
    <property type="entry name" value="MFS general substrate transporter like domains"/>
    <property type="match status" value="2"/>
</dbReference>
<dbReference type="InterPro" id="IPR020846">
    <property type="entry name" value="MFS_dom"/>
</dbReference>
<dbReference type="InterPro" id="IPR050382">
    <property type="entry name" value="MFS_Na/Anion_cotransporter"/>
</dbReference>
<evidence type="ECO:0000256" key="6">
    <source>
        <dbReference type="ARBA" id="ARBA00023136"/>
    </source>
</evidence>
<feature type="transmembrane region" description="Helical" evidence="7">
    <location>
        <begin position="7"/>
        <end position="24"/>
    </location>
</feature>
<accession>A0A1Y3BQA3</accession>
<evidence type="ECO:0000256" key="2">
    <source>
        <dbReference type="ARBA" id="ARBA00022448"/>
    </source>
</evidence>
<feature type="transmembrane region" description="Helical" evidence="7">
    <location>
        <begin position="419"/>
        <end position="439"/>
    </location>
</feature>
<name>A0A1Y3BQA3_EURMA</name>